<dbReference type="PATRIC" id="fig|1229493.5.peg.5607"/>
<comment type="caution">
    <text evidence="3">The sequence shown here is derived from an EMBL/GenBank/DDBJ whole genome shotgun (WGS) entry which is preliminary data.</text>
</comment>
<dbReference type="InterPro" id="IPR042095">
    <property type="entry name" value="SUMF_sf"/>
</dbReference>
<name>A0A0C1YMN7_9VIBR</name>
<evidence type="ECO:0000256" key="1">
    <source>
        <dbReference type="SAM" id="SignalP"/>
    </source>
</evidence>
<dbReference type="Pfam" id="PF03781">
    <property type="entry name" value="FGE-sulfatase"/>
    <property type="match status" value="1"/>
</dbReference>
<feature type="signal peptide" evidence="1">
    <location>
        <begin position="1"/>
        <end position="27"/>
    </location>
</feature>
<evidence type="ECO:0000313" key="3">
    <source>
        <dbReference type="EMBL" id="KIF46450.1"/>
    </source>
</evidence>
<dbReference type="EMBL" id="JPRD01000073">
    <property type="protein sequence ID" value="KIF46450.1"/>
    <property type="molecule type" value="Genomic_DNA"/>
</dbReference>
<reference evidence="3 4" key="1">
    <citation type="submission" date="2014-07" db="EMBL/GenBank/DDBJ databases">
        <title>Unique and conserved regions in Vibrio harveyi and related species in comparison with the shrimp pathogen Vibrio harveyi CAIM 1792.</title>
        <authorList>
            <person name="Espinoza-Valles I."/>
            <person name="Vora G."/>
            <person name="Leekitcharoenphon P."/>
            <person name="Ussery D."/>
            <person name="Hoj L."/>
            <person name="Gomez-Gil B."/>
        </authorList>
    </citation>
    <scope>NUCLEOTIDE SEQUENCE [LARGE SCALE GENOMIC DNA]</scope>
    <source>
        <strain evidence="4">CAIM 1854 / LMG 25443</strain>
    </source>
</reference>
<proteinExistence type="predicted"/>
<evidence type="ECO:0000313" key="4">
    <source>
        <dbReference type="Proteomes" id="UP000031586"/>
    </source>
</evidence>
<dbReference type="PANTHER" id="PTHR23150:SF19">
    <property type="entry name" value="FORMYLGLYCINE-GENERATING ENZYME"/>
    <property type="match status" value="1"/>
</dbReference>
<dbReference type="Gene3D" id="3.90.1580.10">
    <property type="entry name" value="paralog of FGE (formylglycine-generating enzyme)"/>
    <property type="match status" value="1"/>
</dbReference>
<keyword evidence="1" id="KW-0732">Signal</keyword>
<dbReference type="PROSITE" id="PS51257">
    <property type="entry name" value="PROKAR_LIPOPROTEIN"/>
    <property type="match status" value="1"/>
</dbReference>
<accession>A0A0C1YMN7</accession>
<dbReference type="Proteomes" id="UP000031586">
    <property type="component" value="Unassembled WGS sequence"/>
</dbReference>
<feature type="chain" id="PRO_5002143950" evidence="1">
    <location>
        <begin position="28"/>
        <end position="262"/>
    </location>
</feature>
<sequence length="262" mass="28806">MKSFKSKSLTALSILSFSVLMSGCATQSPHPIALNIDQDMVLVEGGSFVMGSDSDSAKKAETPAREVKVDGFYISKFEVTQELFESVMGSSMSYFQGADIPVNNLSWQQANYFIEKLNELTGENYRLPTEAEWEFAAKGGNKSQGFTYAGSNNIADVAWYADNSKNQAHPVGQKQPNELGLYDMTGNVGEFVIDAYDDTFYRYGPAENPNNAKDEKAGLAHKSVRGGSFAYDSDESENFRRDFASQSIIMSDMGLRLAKDAD</sequence>
<dbReference type="RefSeq" id="WP_020197460.1">
    <property type="nucleotide sequence ID" value="NZ_BAOH01000120.1"/>
</dbReference>
<dbReference type="InterPro" id="IPR016187">
    <property type="entry name" value="CTDL_fold"/>
</dbReference>
<gene>
    <name evidence="3" type="ORF">H735_28905</name>
</gene>
<dbReference type="InterPro" id="IPR005532">
    <property type="entry name" value="SUMF_dom"/>
</dbReference>
<dbReference type="InterPro" id="IPR051043">
    <property type="entry name" value="Sulfatase_Mod_Factor_Kinase"/>
</dbReference>
<dbReference type="GO" id="GO:0120147">
    <property type="term" value="F:formylglycine-generating oxidase activity"/>
    <property type="evidence" value="ECO:0007669"/>
    <property type="project" value="TreeGrafter"/>
</dbReference>
<dbReference type="SUPFAM" id="SSF56436">
    <property type="entry name" value="C-type lectin-like"/>
    <property type="match status" value="1"/>
</dbReference>
<dbReference type="AlphaFoldDB" id="A0A0C1YMN7"/>
<dbReference type="PANTHER" id="PTHR23150">
    <property type="entry name" value="SULFATASE MODIFYING FACTOR 1, 2"/>
    <property type="match status" value="1"/>
</dbReference>
<evidence type="ECO:0000259" key="2">
    <source>
        <dbReference type="Pfam" id="PF03781"/>
    </source>
</evidence>
<organism evidence="3 4">
    <name type="scientific">Vibrio owensii CAIM 1854 = LMG 25443</name>
    <dbReference type="NCBI Taxonomy" id="1229493"/>
    <lineage>
        <taxon>Bacteria</taxon>
        <taxon>Pseudomonadati</taxon>
        <taxon>Pseudomonadota</taxon>
        <taxon>Gammaproteobacteria</taxon>
        <taxon>Vibrionales</taxon>
        <taxon>Vibrionaceae</taxon>
        <taxon>Vibrio</taxon>
    </lineage>
</organism>
<protein>
    <submittedName>
        <fullName evidence="3">Sulfatase</fullName>
    </submittedName>
</protein>
<feature type="domain" description="Sulfatase-modifying factor enzyme-like" evidence="2">
    <location>
        <begin position="38"/>
        <end position="259"/>
    </location>
</feature>